<keyword evidence="1" id="KW-0732">Signal</keyword>
<dbReference type="RefSeq" id="WP_338236718.1">
    <property type="nucleotide sequence ID" value="NZ_BQKE01000001.1"/>
</dbReference>
<name>A0AAN4VY51_9BACT</name>
<evidence type="ECO:0000313" key="3">
    <source>
        <dbReference type="Proteomes" id="UP001310022"/>
    </source>
</evidence>
<feature type="signal peptide" evidence="1">
    <location>
        <begin position="1"/>
        <end position="19"/>
    </location>
</feature>
<feature type="chain" id="PRO_5043027346" description="Outer membrane protein beta-barrel domain-containing protein" evidence="1">
    <location>
        <begin position="20"/>
        <end position="206"/>
    </location>
</feature>
<accession>A0AAN4VY51</accession>
<evidence type="ECO:0008006" key="4">
    <source>
        <dbReference type="Google" id="ProtNLM"/>
    </source>
</evidence>
<dbReference type="EMBL" id="BQKE01000001">
    <property type="protein sequence ID" value="GJM61098.1"/>
    <property type="molecule type" value="Genomic_DNA"/>
</dbReference>
<dbReference type="AlphaFoldDB" id="A0AAN4VY51"/>
<keyword evidence="3" id="KW-1185">Reference proteome</keyword>
<protein>
    <recommendedName>
        <fullName evidence="4">Outer membrane protein beta-barrel domain-containing protein</fullName>
    </recommendedName>
</protein>
<evidence type="ECO:0000313" key="2">
    <source>
        <dbReference type="EMBL" id="GJM61098.1"/>
    </source>
</evidence>
<sequence length="206" mass="22508">MKKYLPLFLLILLSSPLMAGGAKFQKGFCRSTSGAWGAISVANSFAWTESLAGQVGQLRMGIAMGNQWNVADRLALRTGGFFGFGAYRSYEIIPLVVDNFEKPITQNSFQFGVPLTLVIHPIPDQPLYFLAGYEMRAIAPDSHTAAWAATAFSHMGLGWAFSGLSAVELTYQQQIYSNALQSVSGHALHRHQNAISLSFVFTPNLK</sequence>
<evidence type="ECO:0000256" key="1">
    <source>
        <dbReference type="SAM" id="SignalP"/>
    </source>
</evidence>
<gene>
    <name evidence="2" type="ORF">PEDI_16500</name>
</gene>
<dbReference type="Proteomes" id="UP001310022">
    <property type="component" value="Unassembled WGS sequence"/>
</dbReference>
<organism evidence="2 3">
    <name type="scientific">Persicobacter diffluens</name>
    <dbReference type="NCBI Taxonomy" id="981"/>
    <lineage>
        <taxon>Bacteria</taxon>
        <taxon>Pseudomonadati</taxon>
        <taxon>Bacteroidota</taxon>
        <taxon>Cytophagia</taxon>
        <taxon>Cytophagales</taxon>
        <taxon>Persicobacteraceae</taxon>
        <taxon>Persicobacter</taxon>
    </lineage>
</organism>
<comment type="caution">
    <text evidence="2">The sequence shown here is derived from an EMBL/GenBank/DDBJ whole genome shotgun (WGS) entry which is preliminary data.</text>
</comment>
<proteinExistence type="predicted"/>
<reference evidence="2 3" key="1">
    <citation type="submission" date="2021-12" db="EMBL/GenBank/DDBJ databases">
        <title>Genome sequencing of bacteria with rrn-lacking chromosome and rrn-plasmid.</title>
        <authorList>
            <person name="Anda M."/>
            <person name="Iwasaki W."/>
        </authorList>
    </citation>
    <scope>NUCLEOTIDE SEQUENCE [LARGE SCALE GENOMIC DNA]</scope>
    <source>
        <strain evidence="2 3">NBRC 15940</strain>
    </source>
</reference>